<protein>
    <submittedName>
        <fullName evidence="2">DUF2170 domain-containing protein</fullName>
    </submittedName>
</protein>
<reference evidence="2 3" key="1">
    <citation type="submission" date="2017-08" db="EMBL/GenBank/DDBJ databases">
        <title>Infants hospitalized years apart are colonized by the same room-sourced microbial strains.</title>
        <authorList>
            <person name="Brooks B."/>
            <person name="Olm M.R."/>
            <person name="Firek B.A."/>
            <person name="Baker R."/>
            <person name="Thomas B.C."/>
            <person name="Morowitz M.J."/>
            <person name="Banfield J.F."/>
        </authorList>
    </citation>
    <scope>NUCLEOTIDE SEQUENCE [LARGE SCALE GENOMIC DNA]</scope>
    <source>
        <strain evidence="2">S2_005_001_R1_22</strain>
    </source>
</reference>
<gene>
    <name evidence="2" type="ORF">DI544_10465</name>
</gene>
<evidence type="ECO:0000313" key="3">
    <source>
        <dbReference type="Proteomes" id="UP000249229"/>
    </source>
</evidence>
<proteinExistence type="predicted"/>
<comment type="caution">
    <text evidence="2">The sequence shown here is derived from an EMBL/GenBank/DDBJ whole genome shotgun (WGS) entry which is preliminary data.</text>
</comment>
<organism evidence="2 3">
    <name type="scientific">Sphingomonas taxi</name>
    <dbReference type="NCBI Taxonomy" id="1549858"/>
    <lineage>
        <taxon>Bacteria</taxon>
        <taxon>Pseudomonadati</taxon>
        <taxon>Pseudomonadota</taxon>
        <taxon>Alphaproteobacteria</taxon>
        <taxon>Sphingomonadales</taxon>
        <taxon>Sphingomonadaceae</taxon>
        <taxon>Sphingomonas</taxon>
    </lineage>
</organism>
<dbReference type="Pfam" id="PF09938">
    <property type="entry name" value="DUF2170"/>
    <property type="match status" value="1"/>
</dbReference>
<sequence length="198" mass="21313">MSRTTATCARASSRPPPNRLPKIISPHTLHAPIRLAKGCGLMLEVSSTAGGPMSVDDTARVWTIGRLADALGAPEHRDELTVERVGSADPVLRVVMHDHGDLAIFVSCAGEQIVVSSLLWPVDEMADAAAFNHFLLRAQKLVPLSNFAITDLDGREYYELIGELSIESTLRTILIELRALAHNALDAAADLRQAFAAA</sequence>
<accession>A0A2W5P584</accession>
<evidence type="ECO:0000313" key="2">
    <source>
        <dbReference type="EMBL" id="PZQ59718.1"/>
    </source>
</evidence>
<dbReference type="InterPro" id="IPR019231">
    <property type="entry name" value="DUF2170"/>
</dbReference>
<name>A0A2W5P584_9SPHN</name>
<evidence type="ECO:0000256" key="1">
    <source>
        <dbReference type="SAM" id="MobiDB-lite"/>
    </source>
</evidence>
<feature type="region of interest" description="Disordered" evidence="1">
    <location>
        <begin position="1"/>
        <end position="22"/>
    </location>
</feature>
<dbReference type="Proteomes" id="UP000249229">
    <property type="component" value="Unassembled WGS sequence"/>
</dbReference>
<dbReference type="AlphaFoldDB" id="A0A2W5P584"/>
<dbReference type="EMBL" id="QFQI01000008">
    <property type="protein sequence ID" value="PZQ59718.1"/>
    <property type="molecule type" value="Genomic_DNA"/>
</dbReference>